<accession>A0A0S4IUY3</accession>
<feature type="compositionally biased region" description="Polar residues" evidence="5">
    <location>
        <begin position="134"/>
        <end position="155"/>
    </location>
</feature>
<reference evidence="8" key="1">
    <citation type="submission" date="2015-09" db="EMBL/GenBank/DDBJ databases">
        <authorList>
            <consortium name="Pathogen Informatics"/>
        </authorList>
    </citation>
    <scope>NUCLEOTIDE SEQUENCE [LARGE SCALE GENOMIC DNA]</scope>
    <source>
        <strain evidence="8">Lake Konstanz</strain>
    </source>
</reference>
<feature type="domain" description="TLDc" evidence="6">
    <location>
        <begin position="57"/>
        <end position="376"/>
    </location>
</feature>
<evidence type="ECO:0000256" key="4">
    <source>
        <dbReference type="ARBA" id="ARBA00040604"/>
    </source>
</evidence>
<feature type="compositionally biased region" description="Low complexity" evidence="5">
    <location>
        <begin position="248"/>
        <end position="272"/>
    </location>
</feature>
<feature type="compositionally biased region" description="Gly residues" evidence="5">
    <location>
        <begin position="227"/>
        <end position="238"/>
    </location>
</feature>
<dbReference type="GO" id="GO:0005739">
    <property type="term" value="C:mitochondrion"/>
    <property type="evidence" value="ECO:0007669"/>
    <property type="project" value="UniProtKB-SubCell"/>
</dbReference>
<organism evidence="7 8">
    <name type="scientific">Bodo saltans</name>
    <name type="common">Flagellated protozoan</name>
    <dbReference type="NCBI Taxonomy" id="75058"/>
    <lineage>
        <taxon>Eukaryota</taxon>
        <taxon>Discoba</taxon>
        <taxon>Euglenozoa</taxon>
        <taxon>Kinetoplastea</taxon>
        <taxon>Metakinetoplastina</taxon>
        <taxon>Eubodonida</taxon>
        <taxon>Bodonidae</taxon>
        <taxon>Bodo</taxon>
    </lineage>
</organism>
<proteinExistence type="inferred from homology"/>
<comment type="similarity">
    <text evidence="2">Belongs to the OXR1 family.</text>
</comment>
<name>A0A0S4IUY3_BODSA</name>
<dbReference type="Proteomes" id="UP000051952">
    <property type="component" value="Unassembled WGS sequence"/>
</dbReference>
<dbReference type="PROSITE" id="PS51886">
    <property type="entry name" value="TLDC"/>
    <property type="match status" value="1"/>
</dbReference>
<evidence type="ECO:0000256" key="5">
    <source>
        <dbReference type="SAM" id="MobiDB-lite"/>
    </source>
</evidence>
<dbReference type="PANTHER" id="PTHR23354:SF62">
    <property type="entry name" value="MUSTARD, ISOFORM V"/>
    <property type="match status" value="1"/>
</dbReference>
<feature type="region of interest" description="Disordered" evidence="5">
    <location>
        <begin position="129"/>
        <end position="174"/>
    </location>
</feature>
<feature type="compositionally biased region" description="Low complexity" evidence="5">
    <location>
        <begin position="156"/>
        <end position="167"/>
    </location>
</feature>
<dbReference type="SMART" id="SM00584">
    <property type="entry name" value="TLDc"/>
    <property type="match status" value="1"/>
</dbReference>
<evidence type="ECO:0000256" key="1">
    <source>
        <dbReference type="ARBA" id="ARBA00004173"/>
    </source>
</evidence>
<protein>
    <recommendedName>
        <fullName evidence="4">Oxidation resistance protein 1</fullName>
    </recommendedName>
</protein>
<feature type="region of interest" description="Disordered" evidence="5">
    <location>
        <begin position="223"/>
        <end position="272"/>
    </location>
</feature>
<sequence>MGAKLCCLGFTKSRKDANEPLDNHAAKKPVLTWQDLLVPLPPNLVVNRLEAQLPAQSLMSVPMYLRLHRFLPPHIQRRKLELVYASWEHGFSLTAFKACLSDRRASRHASVNQEVVILIRPALNLPMSPMVARPSTQQHPQQNGQNSLPGSPHFQSSSAMHTSPSTSWGDGSAAAEAGTPVVGAFLPTGIDFHSKKYHGADTMFVFTNIADGFQGMSTDSLDSAATGGAGRQAGGQGNYGATATGNNSSSQQQQHHHAAVSSFATTNSSSLSSTFGVVDRPTVYTTSHSPKVNEYYVRASDGMIVFGGGGKGAAIAVNDDLDTLTSSIMCPTFQSGCLLPVERGSHGSDSPTPSGVQVEGFLSKAPIHTLEVWGISNFPLTIPEGFEDEDLQKTCKTFVVLASRNFIMLLVSPAPGYVIAV</sequence>
<dbReference type="VEuPathDB" id="TriTrypDB:BSAL_62455"/>
<dbReference type="Pfam" id="PF07534">
    <property type="entry name" value="TLD"/>
    <property type="match status" value="1"/>
</dbReference>
<keyword evidence="3" id="KW-0496">Mitochondrion</keyword>
<evidence type="ECO:0000256" key="3">
    <source>
        <dbReference type="ARBA" id="ARBA00023128"/>
    </source>
</evidence>
<evidence type="ECO:0000313" key="7">
    <source>
        <dbReference type="EMBL" id="CUF43012.1"/>
    </source>
</evidence>
<gene>
    <name evidence="7" type="ORF">BSAL_62455</name>
</gene>
<dbReference type="PANTHER" id="PTHR23354">
    <property type="entry name" value="NUCLEOLAR PROTEIN 7/ESTROGEN RECEPTOR COACTIVATOR-RELATED"/>
    <property type="match status" value="1"/>
</dbReference>
<evidence type="ECO:0000313" key="8">
    <source>
        <dbReference type="Proteomes" id="UP000051952"/>
    </source>
</evidence>
<evidence type="ECO:0000256" key="2">
    <source>
        <dbReference type="ARBA" id="ARBA00009540"/>
    </source>
</evidence>
<comment type="subcellular location">
    <subcellularLocation>
        <location evidence="1">Mitochondrion</location>
    </subcellularLocation>
</comment>
<dbReference type="InterPro" id="IPR006571">
    <property type="entry name" value="TLDc_dom"/>
</dbReference>
<dbReference type="AlphaFoldDB" id="A0A0S4IUY3"/>
<evidence type="ECO:0000259" key="6">
    <source>
        <dbReference type="PROSITE" id="PS51886"/>
    </source>
</evidence>
<keyword evidence="8" id="KW-1185">Reference proteome</keyword>
<dbReference type="OrthoDB" id="26679at2759"/>
<dbReference type="EMBL" id="CYKH01000322">
    <property type="protein sequence ID" value="CUF43012.1"/>
    <property type="molecule type" value="Genomic_DNA"/>
</dbReference>